<dbReference type="Pfam" id="PF13439">
    <property type="entry name" value="Glyco_transf_4"/>
    <property type="match status" value="1"/>
</dbReference>
<evidence type="ECO:0000256" key="2">
    <source>
        <dbReference type="ARBA" id="ARBA00022676"/>
    </source>
</evidence>
<dbReference type="GO" id="GO:0016757">
    <property type="term" value="F:glycosyltransferase activity"/>
    <property type="evidence" value="ECO:0007669"/>
    <property type="project" value="UniProtKB-KW"/>
</dbReference>
<evidence type="ECO:0000256" key="3">
    <source>
        <dbReference type="ARBA" id="ARBA00022679"/>
    </source>
</evidence>
<feature type="domain" description="Glycosyl transferase family 1" evidence="4">
    <location>
        <begin position="205"/>
        <end position="360"/>
    </location>
</feature>
<dbReference type="PANTHER" id="PTHR12526:SF640">
    <property type="entry name" value="COLANIC ACID BIOSYNTHESIS GLYCOSYLTRANSFERASE WCAL-RELATED"/>
    <property type="match status" value="1"/>
</dbReference>
<evidence type="ECO:0000313" key="7">
    <source>
        <dbReference type="Proteomes" id="UP001368500"/>
    </source>
</evidence>
<dbReference type="EC" id="2.4.-.-" evidence="6"/>
<organism evidence="6 7">
    <name type="scientific">Pseudaquabacterium rugosum</name>
    <dbReference type="NCBI Taxonomy" id="2984194"/>
    <lineage>
        <taxon>Bacteria</taxon>
        <taxon>Pseudomonadati</taxon>
        <taxon>Pseudomonadota</taxon>
        <taxon>Betaproteobacteria</taxon>
        <taxon>Burkholderiales</taxon>
        <taxon>Sphaerotilaceae</taxon>
        <taxon>Pseudaquabacterium</taxon>
    </lineage>
</organism>
<dbReference type="EMBL" id="JBBUTF010000016">
    <property type="protein sequence ID" value="MEK8027703.1"/>
    <property type="molecule type" value="Genomic_DNA"/>
</dbReference>
<dbReference type="Pfam" id="PF00534">
    <property type="entry name" value="Glycos_transf_1"/>
    <property type="match status" value="1"/>
</dbReference>
<feature type="domain" description="Glycosyltransferase subfamily 4-like N-terminal" evidence="5">
    <location>
        <begin position="40"/>
        <end position="193"/>
    </location>
</feature>
<dbReference type="InterPro" id="IPR001296">
    <property type="entry name" value="Glyco_trans_1"/>
</dbReference>
<comment type="similarity">
    <text evidence="1">Belongs to the glycosyltransferase group 1 family. Glycosyltransferase 4 subfamily.</text>
</comment>
<comment type="caution">
    <text evidence="6">The sequence shown here is derived from an EMBL/GenBank/DDBJ whole genome shotgun (WGS) entry which is preliminary data.</text>
</comment>
<evidence type="ECO:0000259" key="4">
    <source>
        <dbReference type="Pfam" id="PF00534"/>
    </source>
</evidence>
<reference evidence="6 7" key="1">
    <citation type="submission" date="2024-04" db="EMBL/GenBank/DDBJ databases">
        <title>Novel species of the genus Ideonella isolated from streams.</title>
        <authorList>
            <person name="Lu H."/>
        </authorList>
    </citation>
    <scope>NUCLEOTIDE SEQUENCE [LARGE SCALE GENOMIC DNA]</scope>
    <source>
        <strain evidence="6 7">BYS139W</strain>
    </source>
</reference>
<keyword evidence="2 6" id="KW-0328">Glycosyltransferase</keyword>
<dbReference type="Proteomes" id="UP001368500">
    <property type="component" value="Unassembled WGS sequence"/>
</dbReference>
<evidence type="ECO:0000313" key="6">
    <source>
        <dbReference type="EMBL" id="MEK8027703.1"/>
    </source>
</evidence>
<gene>
    <name evidence="6" type="ORF">AACH11_17195</name>
</gene>
<dbReference type="InterPro" id="IPR028098">
    <property type="entry name" value="Glyco_trans_4-like_N"/>
</dbReference>
<name>A0ABU9BGL1_9BURK</name>
<protein>
    <submittedName>
        <fullName evidence="6">Glycosyltransferase</fullName>
        <ecNumber evidence="6">2.4.-.-</ecNumber>
    </submittedName>
</protein>
<evidence type="ECO:0000259" key="5">
    <source>
        <dbReference type="Pfam" id="PF13439"/>
    </source>
</evidence>
<evidence type="ECO:0000256" key="1">
    <source>
        <dbReference type="ARBA" id="ARBA00009481"/>
    </source>
</evidence>
<dbReference type="Gene3D" id="3.40.50.2000">
    <property type="entry name" value="Glycogen Phosphorylase B"/>
    <property type="match status" value="2"/>
</dbReference>
<keyword evidence="3 6" id="KW-0808">Transferase</keyword>
<keyword evidence="7" id="KW-1185">Reference proteome</keyword>
<dbReference type="PANTHER" id="PTHR12526">
    <property type="entry name" value="GLYCOSYLTRANSFERASE"/>
    <property type="match status" value="1"/>
</dbReference>
<dbReference type="SUPFAM" id="SSF53756">
    <property type="entry name" value="UDP-Glycosyltransferase/glycogen phosphorylase"/>
    <property type="match status" value="1"/>
</dbReference>
<proteinExistence type="inferred from homology"/>
<sequence>MGAPLPAAGTALRVVQFAPVWLPLTQNWMWHQQRQLPPEVDSHVVCRRAQNLDQFPVPHLHCLKREGRVRYLAHQLRYQLGVLIGRRGFPYLGQQLRALRPQVVHSHFGNNGWKAHQAVRAAGCRHVVTFYGHDMSRLPVSEPVWRQRYAELFAQPDTVFLCEGSAMGRSLAATLGCPPEKIITHHLGVDLERIAYAPHVWTAGQPLKVLIAAAFREKKGIPYALDALARIRADVPLEITIIGDAGDDQEKARILERLQRHGLQDCTTLAGFQPHAVMVEAMRSHHLFLSTSVTAADGDSEGGAPVALIDASALGIGIVSSRHCDIPEIVRDGQTGWLADERDVDGIVAAVRRWLDAGPEAWRAMLDAARAHMTREYDARVQGRRLAAIYRGERPA</sequence>
<dbReference type="RefSeq" id="WP_341375485.1">
    <property type="nucleotide sequence ID" value="NZ_JBBUTF010000016.1"/>
</dbReference>
<accession>A0ABU9BGL1</accession>